<dbReference type="AlphaFoldDB" id="A0A9X2QAZ2"/>
<dbReference type="SUPFAM" id="SSF53335">
    <property type="entry name" value="S-adenosyl-L-methionine-dependent methyltransferases"/>
    <property type="match status" value="1"/>
</dbReference>
<sequence length="321" mass="36229">MWPSTSKRTSNQSADTERQGDTGRQAVKKLLARASIRINGDRPWDVQVHNPDLYQRVLAGGSLAFGEAYMDGWWDCAALDECVYRLMAARLHEEVRSWHVAWNFVKAKLLNLQDRARAHQIGEHHYDRGNDLFEAMLDAHMVYSCAYWRRADTLEEAQAAKLNLICRKIGVEVGDRVLDIGCGWGGFLQYVAEEYGARGVGVTVSEEQARLGRTRCKDQPVEIRLQDYRDLQDESFDHVVSVGMFEHVGPKNYETFFDVVRRCLKPDGLFLLETIGNKSTSATTDPWLNKYIFPNGTIPSAPITTGRSWPGTSALPTAGRC</sequence>
<evidence type="ECO:0000256" key="6">
    <source>
        <dbReference type="SAM" id="MobiDB-lite"/>
    </source>
</evidence>
<evidence type="ECO:0000256" key="1">
    <source>
        <dbReference type="ARBA" id="ARBA00010815"/>
    </source>
</evidence>
<reference evidence="7" key="1">
    <citation type="submission" date="2022-08" db="EMBL/GenBank/DDBJ databases">
        <title>Genomic Encyclopedia of Type Strains, Phase V (KMG-V): Genome sequencing to study the core and pangenomes of soil and plant-associated prokaryotes.</title>
        <authorList>
            <person name="Whitman W."/>
        </authorList>
    </citation>
    <scope>NUCLEOTIDE SEQUENCE</scope>
    <source>
        <strain evidence="7">SP3049</strain>
    </source>
</reference>
<comment type="similarity">
    <text evidence="1">Belongs to the CFA/CMAS family.</text>
</comment>
<protein>
    <submittedName>
        <fullName evidence="7">Cyclopropane-fatty-acyl-phospholipid synthase</fullName>
        <ecNumber evidence="7">2.1.1.79</ecNumber>
    </submittedName>
</protein>
<keyword evidence="5" id="KW-0443">Lipid metabolism</keyword>
<dbReference type="PIRSF" id="PIRSF003085">
    <property type="entry name" value="CMAS"/>
    <property type="match status" value="1"/>
</dbReference>
<dbReference type="InterPro" id="IPR029063">
    <property type="entry name" value="SAM-dependent_MTases_sf"/>
</dbReference>
<dbReference type="InterPro" id="IPR050723">
    <property type="entry name" value="CFA/CMAS"/>
</dbReference>
<dbReference type="PANTHER" id="PTHR43667:SF1">
    <property type="entry name" value="CYCLOPROPANE-FATTY-ACYL-PHOSPHOLIPID SYNTHASE"/>
    <property type="match status" value="1"/>
</dbReference>
<keyword evidence="4" id="KW-0949">S-adenosyl-L-methionine</keyword>
<evidence type="ECO:0000313" key="8">
    <source>
        <dbReference type="Proteomes" id="UP001155057"/>
    </source>
</evidence>
<dbReference type="Proteomes" id="UP001155057">
    <property type="component" value="Unassembled WGS sequence"/>
</dbReference>
<evidence type="ECO:0000256" key="2">
    <source>
        <dbReference type="ARBA" id="ARBA00022603"/>
    </source>
</evidence>
<dbReference type="Pfam" id="PF02353">
    <property type="entry name" value="CMAS"/>
    <property type="match status" value="1"/>
</dbReference>
<accession>A0A9X2QAZ2</accession>
<dbReference type="CDD" id="cd02440">
    <property type="entry name" value="AdoMet_MTases"/>
    <property type="match status" value="1"/>
</dbReference>
<dbReference type="Gene3D" id="3.40.50.150">
    <property type="entry name" value="Vaccinia Virus protein VP39"/>
    <property type="match status" value="1"/>
</dbReference>
<feature type="compositionally biased region" description="Polar residues" evidence="6">
    <location>
        <begin position="1"/>
        <end position="14"/>
    </location>
</feature>
<dbReference type="GO" id="GO:0032259">
    <property type="term" value="P:methylation"/>
    <property type="evidence" value="ECO:0007669"/>
    <property type="project" value="UniProtKB-KW"/>
</dbReference>
<organism evidence="7 8">
    <name type="scientific">Salinibacter ruber</name>
    <dbReference type="NCBI Taxonomy" id="146919"/>
    <lineage>
        <taxon>Bacteria</taxon>
        <taxon>Pseudomonadati</taxon>
        <taxon>Rhodothermota</taxon>
        <taxon>Rhodothermia</taxon>
        <taxon>Rhodothermales</taxon>
        <taxon>Salinibacteraceae</taxon>
        <taxon>Salinibacter</taxon>
    </lineage>
</organism>
<evidence type="ECO:0000256" key="4">
    <source>
        <dbReference type="ARBA" id="ARBA00022691"/>
    </source>
</evidence>
<comment type="caution">
    <text evidence="7">The sequence shown here is derived from an EMBL/GenBank/DDBJ whole genome shotgun (WGS) entry which is preliminary data.</text>
</comment>
<evidence type="ECO:0000256" key="5">
    <source>
        <dbReference type="ARBA" id="ARBA00023098"/>
    </source>
</evidence>
<proteinExistence type="inferred from homology"/>
<evidence type="ECO:0000256" key="3">
    <source>
        <dbReference type="ARBA" id="ARBA00022679"/>
    </source>
</evidence>
<keyword evidence="3 7" id="KW-0808">Transferase</keyword>
<dbReference type="GO" id="GO:0008825">
    <property type="term" value="F:cyclopropane-fatty-acyl-phospholipid synthase activity"/>
    <property type="evidence" value="ECO:0007669"/>
    <property type="project" value="UniProtKB-EC"/>
</dbReference>
<evidence type="ECO:0000313" key="7">
    <source>
        <dbReference type="EMBL" id="MCS3709672.1"/>
    </source>
</evidence>
<dbReference type="NCBIfam" id="NF008686">
    <property type="entry name" value="PRK11705.1"/>
    <property type="match status" value="1"/>
</dbReference>
<dbReference type="EC" id="2.1.1.79" evidence="7"/>
<dbReference type="GO" id="GO:0008610">
    <property type="term" value="P:lipid biosynthetic process"/>
    <property type="evidence" value="ECO:0007669"/>
    <property type="project" value="InterPro"/>
</dbReference>
<keyword evidence="2 7" id="KW-0489">Methyltransferase</keyword>
<gene>
    <name evidence="7" type="ORF">GGP61_001276</name>
</gene>
<feature type="region of interest" description="Disordered" evidence="6">
    <location>
        <begin position="1"/>
        <end position="24"/>
    </location>
</feature>
<dbReference type="EMBL" id="JANUAE010000004">
    <property type="protein sequence ID" value="MCS3709672.1"/>
    <property type="molecule type" value="Genomic_DNA"/>
</dbReference>
<dbReference type="InterPro" id="IPR003333">
    <property type="entry name" value="CMAS"/>
</dbReference>
<dbReference type="PANTHER" id="PTHR43667">
    <property type="entry name" value="CYCLOPROPANE-FATTY-ACYL-PHOSPHOLIPID SYNTHASE"/>
    <property type="match status" value="1"/>
</dbReference>
<name>A0A9X2QAZ2_9BACT</name>